<gene>
    <name evidence="3" type="ORF">PUMCH_000754</name>
</gene>
<evidence type="ECO:0000256" key="1">
    <source>
        <dbReference type="SAM" id="MobiDB-lite"/>
    </source>
</evidence>
<dbReference type="Pfam" id="PF03467">
    <property type="entry name" value="Smg4_UPF3"/>
    <property type="match status" value="1"/>
</dbReference>
<organism evidence="3 4">
    <name type="scientific">Australozyma saopauloensis</name>
    <dbReference type="NCBI Taxonomy" id="291208"/>
    <lineage>
        <taxon>Eukaryota</taxon>
        <taxon>Fungi</taxon>
        <taxon>Dikarya</taxon>
        <taxon>Ascomycota</taxon>
        <taxon>Saccharomycotina</taxon>
        <taxon>Pichiomycetes</taxon>
        <taxon>Metschnikowiaceae</taxon>
        <taxon>Australozyma</taxon>
    </lineage>
</organism>
<keyword evidence="4" id="KW-1185">Reference proteome</keyword>
<reference evidence="3 4" key="1">
    <citation type="submission" date="2023-10" db="EMBL/GenBank/DDBJ databases">
        <title>Draft Genome Sequence of Candida saopaulonensis from a very Premature Infant with Sepsis.</title>
        <authorList>
            <person name="Ning Y."/>
            <person name="Dai R."/>
            <person name="Xiao M."/>
            <person name="Xu Y."/>
            <person name="Yan Q."/>
            <person name="Zhang L."/>
        </authorList>
    </citation>
    <scope>NUCLEOTIDE SEQUENCE [LARGE SCALE GENOMIC DNA]</scope>
    <source>
        <strain evidence="3 4">19XY460</strain>
    </source>
</reference>
<feature type="compositionally biased region" description="Basic residues" evidence="1">
    <location>
        <begin position="264"/>
        <end position="275"/>
    </location>
</feature>
<dbReference type="InterPro" id="IPR005120">
    <property type="entry name" value="UPF3_dom"/>
</dbReference>
<feature type="compositionally biased region" description="Polar residues" evidence="1">
    <location>
        <begin position="183"/>
        <end position="193"/>
    </location>
</feature>
<accession>A0AAX4H4S3</accession>
<dbReference type="GeneID" id="88171822"/>
<dbReference type="Gene3D" id="3.30.70.330">
    <property type="match status" value="1"/>
</dbReference>
<dbReference type="Proteomes" id="UP001338582">
    <property type="component" value="Chromosome 1"/>
</dbReference>
<dbReference type="EMBL" id="CP138894">
    <property type="protein sequence ID" value="WPK23513.1"/>
    <property type="molecule type" value="Genomic_DNA"/>
</dbReference>
<dbReference type="AlphaFoldDB" id="A0AAX4H4S3"/>
<feature type="compositionally biased region" description="Basic residues" evidence="1">
    <location>
        <begin position="226"/>
        <end position="235"/>
    </location>
</feature>
<feature type="domain" description="UPF3" evidence="2">
    <location>
        <begin position="27"/>
        <end position="174"/>
    </location>
</feature>
<dbReference type="KEGG" id="asau:88171822"/>
<name>A0AAX4H4S3_9ASCO</name>
<sequence>MSKRLRSRNKQKKDQAFLEYGNPDVCVTVRLLPPSLSQDEFHKQAEEHAETLRAGFRELYYQKGTRDVKAFEKPAFSVAQYEFGSPVVAAKVREQLHGKVFHEPETDDNMACVCVKPIVGVIPVAPAPDTEKIDHGAIFDAFCKLREESDRVLVLELLKSIEKQKKQGKKKKKAPLDGDLSVAASSESASTNNKKPKQKKGPEKSKDSASLNSETKPVPSIDATKKKTRTRKKKNTLGTVEPTTKPQEAQAPAAASTAQDAAAKPKRVRKRKPKKAPAERTDSEK</sequence>
<proteinExistence type="predicted"/>
<feature type="compositionally biased region" description="Basic and acidic residues" evidence="1">
    <location>
        <begin position="276"/>
        <end position="285"/>
    </location>
</feature>
<evidence type="ECO:0000313" key="3">
    <source>
        <dbReference type="EMBL" id="WPK23513.1"/>
    </source>
</evidence>
<dbReference type="RefSeq" id="XP_062875899.1">
    <property type="nucleotide sequence ID" value="XM_063019829.1"/>
</dbReference>
<dbReference type="InterPro" id="IPR012677">
    <property type="entry name" value="Nucleotide-bd_a/b_plait_sf"/>
</dbReference>
<feature type="region of interest" description="Disordered" evidence="1">
    <location>
        <begin position="164"/>
        <end position="285"/>
    </location>
</feature>
<protein>
    <recommendedName>
        <fullName evidence="2">UPF3 domain-containing protein</fullName>
    </recommendedName>
</protein>
<feature type="compositionally biased region" description="Low complexity" evidence="1">
    <location>
        <begin position="243"/>
        <end position="262"/>
    </location>
</feature>
<evidence type="ECO:0000259" key="2">
    <source>
        <dbReference type="Pfam" id="PF03467"/>
    </source>
</evidence>
<evidence type="ECO:0000313" key="4">
    <source>
        <dbReference type="Proteomes" id="UP001338582"/>
    </source>
</evidence>